<feature type="transmembrane region" description="Helical" evidence="12">
    <location>
        <begin position="296"/>
        <end position="316"/>
    </location>
</feature>
<evidence type="ECO:0000256" key="10">
    <source>
        <dbReference type="ARBA" id="ARBA00023157"/>
    </source>
</evidence>
<evidence type="ECO:0000313" key="13">
    <source>
        <dbReference type="EMBL" id="QZA77337.1"/>
    </source>
</evidence>
<keyword evidence="5 12" id="KW-1133">Transmembrane helix</keyword>
<feature type="transmembrane region" description="Helical" evidence="12">
    <location>
        <begin position="168"/>
        <end position="186"/>
    </location>
</feature>
<sequence length="336" mass="36522">MKIKTLFIVVICWTLALIMLGAYVRLADAGLGCPDWPGCYGQLTAPDEAHEIHFAQQRFGGEIDPFKGWVEMSHRYIAGILGVLVLILCTALLMLRKQFDLPAWLIILPLLVIVFQALLGMWTVTLKLMPAVVTAHLLGGMTLLAVLVALFGRCFGQTRTDLANTRPWFLAALAAVIVQIILGGWVSTNYAGLACNDFPLCQGQLMPPEGFMTALRPDRALGRDVYGELLTIDHLAAIHWLHRLGAVLVLLIVGGLAIKLRRAMPYFALVLVVALLLQVLLGILNVLAALPLVLAVAHNGGAAILLCILVYGYMLVPRLVAGRVKAISPEMIRSTP</sequence>
<evidence type="ECO:0000256" key="6">
    <source>
        <dbReference type="ARBA" id="ARBA00023002"/>
    </source>
</evidence>
<keyword evidence="10" id="KW-1015">Disulfide bond</keyword>
<name>A0ABX8Z429_9NEIS</name>
<evidence type="ECO:0000256" key="3">
    <source>
        <dbReference type="ARBA" id="ARBA00022692"/>
    </source>
</evidence>
<evidence type="ECO:0000313" key="14">
    <source>
        <dbReference type="Proteomes" id="UP000825679"/>
    </source>
</evidence>
<feature type="transmembrane region" description="Helical" evidence="12">
    <location>
        <begin position="136"/>
        <end position="156"/>
    </location>
</feature>
<proteinExistence type="predicted"/>
<evidence type="ECO:0000256" key="9">
    <source>
        <dbReference type="ARBA" id="ARBA00023136"/>
    </source>
</evidence>
<dbReference type="RefSeq" id="WP_221005720.1">
    <property type="nucleotide sequence ID" value="NZ_CP081150.1"/>
</dbReference>
<organism evidence="13 14">
    <name type="scientific">Deefgea tanakiae</name>
    <dbReference type="NCBI Taxonomy" id="2865840"/>
    <lineage>
        <taxon>Bacteria</taxon>
        <taxon>Pseudomonadati</taxon>
        <taxon>Pseudomonadota</taxon>
        <taxon>Betaproteobacteria</taxon>
        <taxon>Neisseriales</taxon>
        <taxon>Chitinibacteraceae</taxon>
        <taxon>Deefgea</taxon>
    </lineage>
</organism>
<dbReference type="Pfam" id="PF02628">
    <property type="entry name" value="COX15-CtaA"/>
    <property type="match status" value="1"/>
</dbReference>
<protein>
    <submittedName>
        <fullName evidence="13">COX15/CtaA family protein</fullName>
    </submittedName>
</protein>
<keyword evidence="14" id="KW-1185">Reference proteome</keyword>
<keyword evidence="9 12" id="KW-0472">Membrane</keyword>
<feature type="transmembrane region" description="Helical" evidence="12">
    <location>
        <begin position="240"/>
        <end position="258"/>
    </location>
</feature>
<dbReference type="PANTHER" id="PTHR35457:SF1">
    <property type="entry name" value="HEME A SYNTHASE"/>
    <property type="match status" value="1"/>
</dbReference>
<dbReference type="InterPro" id="IPR050450">
    <property type="entry name" value="COX15/CtaA_HemeA_synthase"/>
</dbReference>
<reference evidence="13 14" key="1">
    <citation type="submission" date="2021-08" db="EMBL/GenBank/DDBJ databases">
        <title>complete genome sequencing of Deefgea sp. D25.</title>
        <authorList>
            <person name="Bae J.-W."/>
            <person name="Gim D.-H."/>
        </authorList>
    </citation>
    <scope>NUCLEOTIDE SEQUENCE [LARGE SCALE GENOMIC DNA]</scope>
    <source>
        <strain evidence="13 14">D25</strain>
    </source>
</reference>
<keyword evidence="2" id="KW-1003">Cell membrane</keyword>
<evidence type="ECO:0000256" key="12">
    <source>
        <dbReference type="SAM" id="Phobius"/>
    </source>
</evidence>
<keyword evidence="3 12" id="KW-0812">Transmembrane</keyword>
<evidence type="ECO:0000256" key="1">
    <source>
        <dbReference type="ARBA" id="ARBA00004141"/>
    </source>
</evidence>
<feature type="transmembrane region" description="Helical" evidence="12">
    <location>
        <begin position="76"/>
        <end position="95"/>
    </location>
</feature>
<comment type="subcellular location">
    <subcellularLocation>
        <location evidence="1">Membrane</location>
        <topology evidence="1">Multi-pass membrane protein</topology>
    </subcellularLocation>
</comment>
<comment type="pathway">
    <text evidence="11">Porphyrin-containing compound metabolism.</text>
</comment>
<evidence type="ECO:0000256" key="7">
    <source>
        <dbReference type="ARBA" id="ARBA00023004"/>
    </source>
</evidence>
<evidence type="ECO:0000256" key="11">
    <source>
        <dbReference type="ARBA" id="ARBA00023444"/>
    </source>
</evidence>
<keyword evidence="6" id="KW-0560">Oxidoreductase</keyword>
<evidence type="ECO:0000256" key="8">
    <source>
        <dbReference type="ARBA" id="ARBA00023133"/>
    </source>
</evidence>
<dbReference type="Proteomes" id="UP000825679">
    <property type="component" value="Chromosome"/>
</dbReference>
<dbReference type="PANTHER" id="PTHR35457">
    <property type="entry name" value="HEME A SYNTHASE"/>
    <property type="match status" value="1"/>
</dbReference>
<evidence type="ECO:0000256" key="2">
    <source>
        <dbReference type="ARBA" id="ARBA00022475"/>
    </source>
</evidence>
<evidence type="ECO:0000256" key="5">
    <source>
        <dbReference type="ARBA" id="ARBA00022989"/>
    </source>
</evidence>
<dbReference type="InterPro" id="IPR003780">
    <property type="entry name" value="COX15/CtaA_fam"/>
</dbReference>
<dbReference type="EMBL" id="CP081150">
    <property type="protein sequence ID" value="QZA77337.1"/>
    <property type="molecule type" value="Genomic_DNA"/>
</dbReference>
<keyword evidence="4" id="KW-0479">Metal-binding</keyword>
<gene>
    <name evidence="13" type="ORF">K4H28_13760</name>
</gene>
<feature type="transmembrane region" description="Helical" evidence="12">
    <location>
        <begin position="265"/>
        <end position="290"/>
    </location>
</feature>
<accession>A0ABX8Z429</accession>
<keyword evidence="8" id="KW-0350">Heme biosynthesis</keyword>
<feature type="transmembrane region" description="Helical" evidence="12">
    <location>
        <begin position="102"/>
        <end position="124"/>
    </location>
</feature>
<keyword evidence="7" id="KW-0408">Iron</keyword>
<evidence type="ECO:0000256" key="4">
    <source>
        <dbReference type="ARBA" id="ARBA00022723"/>
    </source>
</evidence>